<dbReference type="RefSeq" id="WP_119786133.1">
    <property type="nucleotide sequence ID" value="NZ_QYUQ01000002.1"/>
</dbReference>
<reference evidence="3" key="1">
    <citation type="submission" date="2018-09" db="EMBL/GenBank/DDBJ databases">
        <authorList>
            <person name="Zhu H."/>
        </authorList>
    </citation>
    <scope>NUCLEOTIDE SEQUENCE [LARGE SCALE GENOMIC DNA]</scope>
    <source>
        <strain evidence="3">K1S02-23</strain>
    </source>
</reference>
<evidence type="ECO:0000313" key="2">
    <source>
        <dbReference type="EMBL" id="RJG02630.1"/>
    </source>
</evidence>
<gene>
    <name evidence="2" type="ORF">D3878_14475</name>
</gene>
<sequence length="452" mass="49212">MSKLTHILVTGTLASLLAAPVSVLAEASLPPEGSLMRSLFGNDISERMGGITISGFAQLGYVASSNGNPSDGGANGPAAPNGDTGFQLNNLQVHVDKPLKSNIIPRGFGLPGPVPQEYDFGFETRLTYGRMAIAHLMAGWDDNWSRNQKDPVSGTRDRHHYLANSEAFLKAYMPWGNGTSLLVGRFLSPVSNEVSLSTSQTPLGNFFYSRPYTFFGEPVTHLGFLLSTNLWRSAQAGLWTVEGGMVNGWSNSQDNNSEKNLVGALHWRSANLATGFDWRFIAGNDQNDPNGPFQFGANRIISDQNQLRQVHSFGGHHIFGDGKWKAYGELVIGKQAGDGRSSTIDIIGGPNFSGAKWNGQTLGLLYAADEKTGYGVRFERFKDRDGFGLYPLSMVKTDYYATTLGASHLVTKNVRVRSELRHDWQKNNNGVGAFYGGKDSKTALSADLVVWF</sequence>
<dbReference type="OrthoDB" id="9775763at2"/>
<evidence type="ECO:0000313" key="3">
    <source>
        <dbReference type="Proteomes" id="UP000266327"/>
    </source>
</evidence>
<dbReference type="SUPFAM" id="SSF56935">
    <property type="entry name" value="Porins"/>
    <property type="match status" value="1"/>
</dbReference>
<keyword evidence="1" id="KW-0732">Signal</keyword>
<organism evidence="2 3">
    <name type="scientific">Noviherbaspirillum sedimenti</name>
    <dbReference type="NCBI Taxonomy" id="2320865"/>
    <lineage>
        <taxon>Bacteria</taxon>
        <taxon>Pseudomonadati</taxon>
        <taxon>Pseudomonadota</taxon>
        <taxon>Betaproteobacteria</taxon>
        <taxon>Burkholderiales</taxon>
        <taxon>Oxalobacteraceae</taxon>
        <taxon>Noviherbaspirillum</taxon>
    </lineage>
</organism>
<evidence type="ECO:0000256" key="1">
    <source>
        <dbReference type="SAM" id="SignalP"/>
    </source>
</evidence>
<dbReference type="InterPro" id="IPR011486">
    <property type="entry name" value="BBP2"/>
</dbReference>
<comment type="caution">
    <text evidence="2">The sequence shown here is derived from an EMBL/GenBank/DDBJ whole genome shotgun (WGS) entry which is preliminary data.</text>
</comment>
<dbReference type="AlphaFoldDB" id="A0A3A3GNU9"/>
<feature type="chain" id="PRO_5017355825" description="Porin" evidence="1">
    <location>
        <begin position="26"/>
        <end position="452"/>
    </location>
</feature>
<accession>A0A3A3GNU9</accession>
<protein>
    <recommendedName>
        <fullName evidence="4">Porin</fullName>
    </recommendedName>
</protein>
<evidence type="ECO:0008006" key="4">
    <source>
        <dbReference type="Google" id="ProtNLM"/>
    </source>
</evidence>
<feature type="signal peptide" evidence="1">
    <location>
        <begin position="1"/>
        <end position="25"/>
    </location>
</feature>
<dbReference type="EMBL" id="QYUQ01000002">
    <property type="protein sequence ID" value="RJG02630.1"/>
    <property type="molecule type" value="Genomic_DNA"/>
</dbReference>
<name>A0A3A3GNU9_9BURK</name>
<proteinExistence type="predicted"/>
<dbReference type="Proteomes" id="UP000266327">
    <property type="component" value="Unassembled WGS sequence"/>
</dbReference>
<keyword evidence="3" id="KW-1185">Reference proteome</keyword>
<dbReference type="Pfam" id="PF07642">
    <property type="entry name" value="BBP2"/>
    <property type="match status" value="1"/>
</dbReference>